<sequence>MTDSVLFSGEVLRSKCRIANMTWLYSGVCWCMWFAEAAVSYDYRLCYSSRLVMCIAKEVADALCFHVSVDGYWWSGFNSAELSTVATLTAPYGDFRYEGNSSFHVLIFDKIATEKIIDLDEDDTNISPSDDLPTKHEVKEKFVTKKFSSMSRGRERERAIQAAEKFKPKNPSFMGISRPHNMVSLYK</sequence>
<evidence type="ECO:0000313" key="2">
    <source>
        <dbReference type="Proteomes" id="UP000237347"/>
    </source>
</evidence>
<proteinExistence type="predicted"/>
<protein>
    <submittedName>
        <fullName evidence="1">Uncharacterized protein</fullName>
    </submittedName>
</protein>
<dbReference type="EMBL" id="PKMF04000063">
    <property type="protein sequence ID" value="KAK7853613.1"/>
    <property type="molecule type" value="Genomic_DNA"/>
</dbReference>
<keyword evidence="2" id="KW-1185">Reference proteome</keyword>
<evidence type="ECO:0000313" key="1">
    <source>
        <dbReference type="EMBL" id="KAK7853613.1"/>
    </source>
</evidence>
<accession>A0AAW0LRE8</accession>
<reference evidence="1 2" key="1">
    <citation type="journal article" date="2018" name="Sci. Data">
        <title>The draft genome sequence of cork oak.</title>
        <authorList>
            <person name="Ramos A.M."/>
            <person name="Usie A."/>
            <person name="Barbosa P."/>
            <person name="Barros P.M."/>
            <person name="Capote T."/>
            <person name="Chaves I."/>
            <person name="Simoes F."/>
            <person name="Abreu I."/>
            <person name="Carrasquinho I."/>
            <person name="Faro C."/>
            <person name="Guimaraes J.B."/>
            <person name="Mendonca D."/>
            <person name="Nobrega F."/>
            <person name="Rodrigues L."/>
            <person name="Saibo N.J.M."/>
            <person name="Varela M.C."/>
            <person name="Egas C."/>
            <person name="Matos J."/>
            <person name="Miguel C.M."/>
            <person name="Oliveira M.M."/>
            <person name="Ricardo C.P."/>
            <person name="Goncalves S."/>
        </authorList>
    </citation>
    <scope>NUCLEOTIDE SEQUENCE [LARGE SCALE GENOMIC DNA]</scope>
    <source>
        <strain evidence="2">cv. HL8</strain>
    </source>
</reference>
<dbReference type="AlphaFoldDB" id="A0AAW0LRE8"/>
<dbReference type="Proteomes" id="UP000237347">
    <property type="component" value="Unassembled WGS sequence"/>
</dbReference>
<organism evidence="1 2">
    <name type="scientific">Quercus suber</name>
    <name type="common">Cork oak</name>
    <dbReference type="NCBI Taxonomy" id="58331"/>
    <lineage>
        <taxon>Eukaryota</taxon>
        <taxon>Viridiplantae</taxon>
        <taxon>Streptophyta</taxon>
        <taxon>Embryophyta</taxon>
        <taxon>Tracheophyta</taxon>
        <taxon>Spermatophyta</taxon>
        <taxon>Magnoliopsida</taxon>
        <taxon>eudicotyledons</taxon>
        <taxon>Gunneridae</taxon>
        <taxon>Pentapetalae</taxon>
        <taxon>rosids</taxon>
        <taxon>fabids</taxon>
        <taxon>Fagales</taxon>
        <taxon>Fagaceae</taxon>
        <taxon>Quercus</taxon>
    </lineage>
</organism>
<gene>
    <name evidence="1" type="ORF">CFP56_035232</name>
</gene>
<name>A0AAW0LRE8_QUESU</name>
<comment type="caution">
    <text evidence="1">The sequence shown here is derived from an EMBL/GenBank/DDBJ whole genome shotgun (WGS) entry which is preliminary data.</text>
</comment>